<name>F1L269_ASCSU</name>
<evidence type="ECO:0000256" key="9">
    <source>
        <dbReference type="RuleBase" id="RU000688"/>
    </source>
</evidence>
<feature type="transmembrane region" description="Helical" evidence="11">
    <location>
        <begin position="77"/>
        <end position="105"/>
    </location>
</feature>
<dbReference type="SUPFAM" id="SSF81321">
    <property type="entry name" value="Family A G protein-coupled receptor-like"/>
    <property type="match status" value="1"/>
</dbReference>
<keyword evidence="8 9" id="KW-0807">Transducer</keyword>
<evidence type="ECO:0000256" key="3">
    <source>
        <dbReference type="ARBA" id="ARBA00022692"/>
    </source>
</evidence>
<comment type="subcellular location">
    <subcellularLocation>
        <location evidence="1">Membrane</location>
        <topology evidence="1">Multi-pass membrane protein</topology>
    </subcellularLocation>
</comment>
<evidence type="ECO:0000256" key="11">
    <source>
        <dbReference type="SAM" id="Phobius"/>
    </source>
</evidence>
<dbReference type="GO" id="GO:0005886">
    <property type="term" value="C:plasma membrane"/>
    <property type="evidence" value="ECO:0007669"/>
    <property type="project" value="TreeGrafter"/>
</dbReference>
<evidence type="ECO:0000256" key="1">
    <source>
        <dbReference type="ARBA" id="ARBA00004141"/>
    </source>
</evidence>
<dbReference type="InterPro" id="IPR017452">
    <property type="entry name" value="GPCR_Rhodpsn_7TM"/>
</dbReference>
<keyword evidence="5 9" id="KW-0297">G-protein coupled receptor</keyword>
<feature type="transmembrane region" description="Helical" evidence="11">
    <location>
        <begin position="117"/>
        <end position="137"/>
    </location>
</feature>
<dbReference type="GO" id="GO:0004983">
    <property type="term" value="F:neuropeptide Y receptor activity"/>
    <property type="evidence" value="ECO:0007669"/>
    <property type="project" value="InterPro"/>
</dbReference>
<dbReference type="Pfam" id="PF00001">
    <property type="entry name" value="7tm_1"/>
    <property type="match status" value="1"/>
</dbReference>
<evidence type="ECO:0000256" key="8">
    <source>
        <dbReference type="ARBA" id="ARBA00023224"/>
    </source>
</evidence>
<dbReference type="AlphaFoldDB" id="F1L269"/>
<keyword evidence="7 9" id="KW-0675">Receptor</keyword>
<feature type="domain" description="G-protein coupled receptors family 1 profile" evidence="12">
    <location>
        <begin position="96"/>
        <end position="397"/>
    </location>
</feature>
<dbReference type="InterPro" id="IPR000611">
    <property type="entry name" value="NPY_rcpt"/>
</dbReference>
<evidence type="ECO:0000256" key="6">
    <source>
        <dbReference type="ARBA" id="ARBA00023136"/>
    </source>
</evidence>
<evidence type="ECO:0000256" key="7">
    <source>
        <dbReference type="ARBA" id="ARBA00023170"/>
    </source>
</evidence>
<feature type="transmembrane region" description="Helical" evidence="11">
    <location>
        <begin position="332"/>
        <end position="355"/>
    </location>
</feature>
<organism evidence="13">
    <name type="scientific">Ascaris suum</name>
    <name type="common">Pig roundworm</name>
    <name type="synonym">Ascaris lumbricoides</name>
    <dbReference type="NCBI Taxonomy" id="6253"/>
    <lineage>
        <taxon>Eukaryota</taxon>
        <taxon>Metazoa</taxon>
        <taxon>Ecdysozoa</taxon>
        <taxon>Nematoda</taxon>
        <taxon>Chromadorea</taxon>
        <taxon>Rhabditida</taxon>
        <taxon>Spirurina</taxon>
        <taxon>Ascaridomorpha</taxon>
        <taxon>Ascaridoidea</taxon>
        <taxon>Ascarididae</taxon>
        <taxon>Ascaris</taxon>
    </lineage>
</organism>
<dbReference type="PROSITE" id="PS50262">
    <property type="entry name" value="G_PROTEIN_RECEP_F1_2"/>
    <property type="match status" value="1"/>
</dbReference>
<dbReference type="GO" id="GO:0043005">
    <property type="term" value="C:neuron projection"/>
    <property type="evidence" value="ECO:0007669"/>
    <property type="project" value="TreeGrafter"/>
</dbReference>
<reference evidence="13" key="1">
    <citation type="journal article" date="2011" name="Genome Res.">
        <title>Deep small RNA sequencing from the nematode Ascaris reveals conservation, functional diversification, and novel developmental profiles.</title>
        <authorList>
            <person name="Wang J."/>
            <person name="Czech B."/>
            <person name="Crunk A."/>
            <person name="Wallace A."/>
            <person name="Mitreva M."/>
            <person name="Hannon G.J."/>
            <person name="Davis R.E."/>
        </authorList>
    </citation>
    <scope>NUCLEOTIDE SEQUENCE</scope>
</reference>
<dbReference type="PANTHER" id="PTHR24235:SF27">
    <property type="entry name" value="NEUROPEPTIDE RECEPTOR NPR-1"/>
    <property type="match status" value="1"/>
</dbReference>
<dbReference type="InterPro" id="IPR000276">
    <property type="entry name" value="GPCR_Rhodpsn"/>
</dbReference>
<dbReference type="EMBL" id="JI169959">
    <property type="protein sequence ID" value="ADY44223.1"/>
    <property type="molecule type" value="mRNA"/>
</dbReference>
<feature type="region of interest" description="Disordered" evidence="10">
    <location>
        <begin position="481"/>
        <end position="514"/>
    </location>
</feature>
<dbReference type="PANTHER" id="PTHR24235">
    <property type="entry name" value="NEUROPEPTIDE Y RECEPTOR"/>
    <property type="match status" value="1"/>
</dbReference>
<feature type="transmembrane region" description="Helical" evidence="11">
    <location>
        <begin position="241"/>
        <end position="269"/>
    </location>
</feature>
<dbReference type="Gene3D" id="1.20.1070.10">
    <property type="entry name" value="Rhodopsin 7-helix transmembrane proteins"/>
    <property type="match status" value="1"/>
</dbReference>
<feature type="transmembrane region" description="Helical" evidence="11">
    <location>
        <begin position="157"/>
        <end position="180"/>
    </location>
</feature>
<proteinExistence type="evidence at transcript level"/>
<keyword evidence="3 9" id="KW-0812">Transmembrane</keyword>
<evidence type="ECO:0000256" key="5">
    <source>
        <dbReference type="ARBA" id="ARBA00023040"/>
    </source>
</evidence>
<evidence type="ECO:0000259" key="12">
    <source>
        <dbReference type="PROSITE" id="PS50262"/>
    </source>
</evidence>
<dbReference type="PRINTS" id="PR01012">
    <property type="entry name" value="NRPEPTIDEYR"/>
</dbReference>
<evidence type="ECO:0000256" key="10">
    <source>
        <dbReference type="SAM" id="MobiDB-lite"/>
    </source>
</evidence>
<evidence type="ECO:0000256" key="4">
    <source>
        <dbReference type="ARBA" id="ARBA00022989"/>
    </source>
</evidence>
<feature type="compositionally biased region" description="Polar residues" evidence="10">
    <location>
        <begin position="503"/>
        <end position="514"/>
    </location>
</feature>
<keyword evidence="6 11" id="KW-0472">Membrane</keyword>
<evidence type="ECO:0000256" key="2">
    <source>
        <dbReference type="ARBA" id="ARBA00010663"/>
    </source>
</evidence>
<feature type="transmembrane region" description="Helical" evidence="11">
    <location>
        <begin position="192"/>
        <end position="214"/>
    </location>
</feature>
<dbReference type="CDD" id="cd15203">
    <property type="entry name" value="7tmA_NPYR-like"/>
    <property type="match status" value="1"/>
</dbReference>
<keyword evidence="4 11" id="KW-1133">Transmembrane helix</keyword>
<dbReference type="GO" id="GO:0042923">
    <property type="term" value="F:neuropeptide binding"/>
    <property type="evidence" value="ECO:0007669"/>
    <property type="project" value="TreeGrafter"/>
</dbReference>
<protein>
    <submittedName>
        <fullName evidence="13">Neuropeptide FF receptor 2</fullName>
    </submittedName>
</protein>
<dbReference type="PROSITE" id="PS00237">
    <property type="entry name" value="G_PROTEIN_RECEP_F1_1"/>
    <property type="match status" value="1"/>
</dbReference>
<comment type="similarity">
    <text evidence="2 9">Belongs to the G-protein coupled receptor 1 family.</text>
</comment>
<sequence length="554" mass="63149">MKRMLNYGTTKRMKTIVDITFASICKRVIKRRISHDRSLALASVTRKYRCAPLTIMSSHNGCDVYSQLYPDPSSSPLAIGTFTILYALIFLMGIIGNSALIYVTLQNRTLQTVQNMFILNLAASDIVMCILSVPVTPVTNIYKNWFFGAILCRLIPYVQGVSVFISTFSLGAIALDRYVLVVHPHTRSLSKHGAMTVTTILWTLSIFVTLPYAFFMTIESYPGVCGEFCTEKWPNASSRRAYTMVVLVAQFVIPFIVMAFCYAVIFARLRTRARLRLQRINERCSFVLEKTNSPSSMRHPRFKAVSSEISDICMTQEKVRHHLLKQTRRTTMILVSMVLFFALTWLPHNIVSLIIEYDESNRFFRTFGIDNMSLSYLINLFTHSVAMTNNIANPVLYAWLNPTFRHLVIQTCCRRYQPIQRNNVKCDANTSKISNNAAINCIGEISHDSPQEIGRIPQLKTATHEDKIHSHYRQKYDDEDVSCADESNEAKHPNVLHRYRVPTSHQNDGNTENPNENATALFTNNMMLISRISEKGKVDQDATMLTVHDTDIFV</sequence>
<evidence type="ECO:0000313" key="13">
    <source>
        <dbReference type="EMBL" id="ADY44223.1"/>
    </source>
</evidence>
<accession>F1L269</accession>
<keyword evidence="13" id="KW-0527">Neuropeptide</keyword>
<dbReference type="PRINTS" id="PR00237">
    <property type="entry name" value="GPCRRHODOPSN"/>
</dbReference>